<proteinExistence type="predicted"/>
<evidence type="ECO:0000256" key="1">
    <source>
        <dbReference type="SAM" id="SignalP"/>
    </source>
</evidence>
<sequence length="279" mass="28383">MNRTRTLVAAGALSLAVAVPMAPAATATISPLGGNPTVGLSGDRTLVGFRLDRPESARSLGEVKGLSGDTALVGLDRRPADGKLYAVGNKGGVYTVTVPTQHLLWKKAPTATLVNRLSVALSGTSFGVDFNPAADRLRVISDTGQNLRHDVNPGGTTIADGTLAYAPATTPATGVVAAAYTNNDTDATTATTLFDIDVALDQVAVQSPANAGSLAPTGTLGVDATNAGLDIDTRNRGWATLTVGGKAGLYAVDLLGGSVEREGSFPRGLQVHDLAVPTR</sequence>
<feature type="domain" description="DUF4394" evidence="2">
    <location>
        <begin position="45"/>
        <end position="275"/>
    </location>
</feature>
<evidence type="ECO:0000313" key="4">
    <source>
        <dbReference type="Proteomes" id="UP001430172"/>
    </source>
</evidence>
<protein>
    <submittedName>
        <fullName evidence="3">DUF4394 domain-containing protein</fullName>
    </submittedName>
</protein>
<evidence type="ECO:0000313" key="3">
    <source>
        <dbReference type="EMBL" id="MBM6400580.1"/>
    </source>
</evidence>
<evidence type="ECO:0000259" key="2">
    <source>
        <dbReference type="Pfam" id="PF14339"/>
    </source>
</evidence>
<gene>
    <name evidence="3" type="ORF">JQN70_09310</name>
</gene>
<dbReference type="Pfam" id="PF14339">
    <property type="entry name" value="DUF4394"/>
    <property type="match status" value="1"/>
</dbReference>
<accession>A0ABS2CL14</accession>
<reference evidence="3" key="1">
    <citation type="submission" date="2021-02" db="EMBL/GenBank/DDBJ databases">
        <title>Phycicoccus sp. MQZ13P-5T, whole genome shotgun sequence.</title>
        <authorList>
            <person name="Tuo L."/>
        </authorList>
    </citation>
    <scope>NUCLEOTIDE SEQUENCE</scope>
    <source>
        <strain evidence="3">MQZ13P-5</strain>
    </source>
</reference>
<feature type="chain" id="PRO_5047014799" evidence="1">
    <location>
        <begin position="25"/>
        <end position="279"/>
    </location>
</feature>
<keyword evidence="4" id="KW-1185">Reference proteome</keyword>
<comment type="caution">
    <text evidence="3">The sequence shown here is derived from an EMBL/GenBank/DDBJ whole genome shotgun (WGS) entry which is preliminary data.</text>
</comment>
<name>A0ABS2CL14_9MICO</name>
<dbReference type="Proteomes" id="UP001430172">
    <property type="component" value="Unassembled WGS sequence"/>
</dbReference>
<dbReference type="EMBL" id="JAFDVD010000009">
    <property type="protein sequence ID" value="MBM6400580.1"/>
    <property type="molecule type" value="Genomic_DNA"/>
</dbReference>
<dbReference type="InterPro" id="IPR025507">
    <property type="entry name" value="DUF4394"/>
</dbReference>
<keyword evidence="1" id="KW-0732">Signal</keyword>
<organism evidence="3 4">
    <name type="scientific">Phycicoccus sonneratiae</name>
    <dbReference type="NCBI Taxonomy" id="2807628"/>
    <lineage>
        <taxon>Bacteria</taxon>
        <taxon>Bacillati</taxon>
        <taxon>Actinomycetota</taxon>
        <taxon>Actinomycetes</taxon>
        <taxon>Micrococcales</taxon>
        <taxon>Intrasporangiaceae</taxon>
        <taxon>Phycicoccus</taxon>
    </lineage>
</organism>
<feature type="signal peptide" evidence="1">
    <location>
        <begin position="1"/>
        <end position="24"/>
    </location>
</feature>
<dbReference type="RefSeq" id="WP_204131058.1">
    <property type="nucleotide sequence ID" value="NZ_JAFDVD010000009.1"/>
</dbReference>